<proteinExistence type="predicted"/>
<dbReference type="KEGG" id="vg:79412978"/>
<dbReference type="GeneID" id="79412978"/>
<dbReference type="EMBL" id="OP882271">
    <property type="protein sequence ID" value="WAX22416.1"/>
    <property type="molecule type" value="Genomic_DNA"/>
</dbReference>
<dbReference type="Proteomes" id="UP001211688">
    <property type="component" value="Segment"/>
</dbReference>
<dbReference type="Pfam" id="PF24608">
    <property type="entry name" value="PDDEXK_15"/>
    <property type="match status" value="1"/>
</dbReference>
<dbReference type="RefSeq" id="YP_010719838.1">
    <property type="nucleotide sequence ID" value="NC_072502.1"/>
</dbReference>
<organism evidence="1 2">
    <name type="scientific">Pseudomonas phage MiCath</name>
    <dbReference type="NCBI Taxonomy" id="3003729"/>
    <lineage>
        <taxon>Viruses</taxon>
        <taxon>Duplodnaviria</taxon>
        <taxon>Heunggongvirae</taxon>
        <taxon>Uroviricota</taxon>
        <taxon>Caudoviricetes</taxon>
        <taxon>Queuovirinae</taxon>
        <taxon>Micathvirus</taxon>
        <taxon>Micathvirus micath</taxon>
    </lineage>
</organism>
<evidence type="ECO:0000313" key="1">
    <source>
        <dbReference type="EMBL" id="WAX22416.1"/>
    </source>
</evidence>
<accession>A0AAE9VJ69</accession>
<protein>
    <submittedName>
        <fullName evidence="1">Holliday junction resolvase</fullName>
    </submittedName>
</protein>
<evidence type="ECO:0000313" key="2">
    <source>
        <dbReference type="Proteomes" id="UP001211688"/>
    </source>
</evidence>
<dbReference type="InterPro" id="IPR056931">
    <property type="entry name" value="D14-like"/>
</dbReference>
<sequence length="154" mass="17709">MAGTSSQNKGKEGEREVCDILNGEIYNLLKELGKPEEECRKAFSVVQRNQNQSAVGGMDLTNTLGLAIEVKRQEALSVGSWWRQCLASAKRNDEVPVLIYRQNRKAWNIRTYGWINLPDGRQVRVEVEMDIASFRVWWREWVRAKLATGELLRT</sequence>
<reference evidence="1" key="1">
    <citation type="submission" date="2022-11" db="EMBL/GenBank/DDBJ databases">
        <authorList>
            <person name="Jaryenneh J.D."/>
            <person name="Schoeniger J.S."/>
            <person name="Mageeney C.M."/>
        </authorList>
    </citation>
    <scope>NUCLEOTIDE SEQUENCE</scope>
</reference>
<keyword evidence="2" id="KW-1185">Reference proteome</keyword>
<name>A0AAE9VJ69_9CAUD</name>